<evidence type="ECO:0000256" key="4">
    <source>
        <dbReference type="ARBA" id="ARBA00022989"/>
    </source>
</evidence>
<dbReference type="AlphaFoldDB" id="A0A1G1XVR6"/>
<feature type="transmembrane region" description="Helical" evidence="6">
    <location>
        <begin position="201"/>
        <end position="222"/>
    </location>
</feature>
<dbReference type="InterPro" id="IPR003834">
    <property type="entry name" value="Cyt_c_assmbl_TM_dom"/>
</dbReference>
<sequence>MSKKFIIFAVLALAIIALAIGLKTSNFSTGLIWQISNEGKWLLPLVVVASLIDSINPCAFSVLLLTIAFLFSLGKLREKILTIGSFYILGLLAVYLAIGLGILQVLHLFNTPHFMAKLGASLLIVLGLINLIGHFWPNFPIKLKISAKFHRPMAQLMEKGSLPAAFALGALVGLCEFPCTGGPYLMVLGLLHDQATYLRGLAYLIFYNLIFILPLVIILILASEKTLLEKVDDWRKTKTGKMKLYSGMAMIILGLLIFFL</sequence>
<name>A0A1G1XVR6_9BACT</name>
<feature type="transmembrane region" description="Helical" evidence="6">
    <location>
        <begin position="118"/>
        <end position="139"/>
    </location>
</feature>
<accession>A0A1G1XVR6</accession>
<keyword evidence="4 6" id="KW-1133">Transmembrane helix</keyword>
<evidence type="ECO:0000256" key="6">
    <source>
        <dbReference type="SAM" id="Phobius"/>
    </source>
</evidence>
<evidence type="ECO:0000256" key="3">
    <source>
        <dbReference type="ARBA" id="ARBA00022692"/>
    </source>
</evidence>
<evidence type="ECO:0000259" key="7">
    <source>
        <dbReference type="Pfam" id="PF02683"/>
    </source>
</evidence>
<evidence type="ECO:0000313" key="8">
    <source>
        <dbReference type="EMBL" id="OGY44092.1"/>
    </source>
</evidence>
<organism evidence="8 9">
    <name type="scientific">Candidatus Buchananbacteria bacterium RIFCSPHIGHO2_01_FULL_39_14</name>
    <dbReference type="NCBI Taxonomy" id="1797532"/>
    <lineage>
        <taxon>Bacteria</taxon>
        <taxon>Candidatus Buchananiibacteriota</taxon>
    </lineage>
</organism>
<dbReference type="EMBL" id="MHIB01000023">
    <property type="protein sequence ID" value="OGY44092.1"/>
    <property type="molecule type" value="Genomic_DNA"/>
</dbReference>
<evidence type="ECO:0000256" key="2">
    <source>
        <dbReference type="ARBA" id="ARBA00006143"/>
    </source>
</evidence>
<dbReference type="Proteomes" id="UP000178930">
    <property type="component" value="Unassembled WGS sequence"/>
</dbReference>
<evidence type="ECO:0000313" key="9">
    <source>
        <dbReference type="Proteomes" id="UP000178930"/>
    </source>
</evidence>
<feature type="transmembrane region" description="Helical" evidence="6">
    <location>
        <begin position="86"/>
        <end position="106"/>
    </location>
</feature>
<evidence type="ECO:0000256" key="1">
    <source>
        <dbReference type="ARBA" id="ARBA00004141"/>
    </source>
</evidence>
<feature type="transmembrane region" description="Helical" evidence="6">
    <location>
        <begin position="45"/>
        <end position="74"/>
    </location>
</feature>
<keyword evidence="3 6" id="KW-0812">Transmembrane</keyword>
<dbReference type="PANTHER" id="PTHR31272">
    <property type="entry name" value="CYTOCHROME C-TYPE BIOGENESIS PROTEIN HI_1454-RELATED"/>
    <property type="match status" value="1"/>
</dbReference>
<protein>
    <recommendedName>
        <fullName evidence="7">Cytochrome C biogenesis protein transmembrane domain-containing protein</fullName>
    </recommendedName>
</protein>
<dbReference type="GO" id="GO:0017004">
    <property type="term" value="P:cytochrome complex assembly"/>
    <property type="evidence" value="ECO:0007669"/>
    <property type="project" value="InterPro"/>
</dbReference>
<dbReference type="InterPro" id="IPR051790">
    <property type="entry name" value="Cytochrome_c-biogenesis_DsbD"/>
</dbReference>
<comment type="subcellular location">
    <subcellularLocation>
        <location evidence="1">Membrane</location>
        <topology evidence="1">Multi-pass membrane protein</topology>
    </subcellularLocation>
</comment>
<dbReference type="STRING" id="1797532.A2729_00915"/>
<comment type="similarity">
    <text evidence="2">Belongs to the DsbD family.</text>
</comment>
<gene>
    <name evidence="8" type="ORF">A2729_00915</name>
</gene>
<dbReference type="PANTHER" id="PTHR31272:SF9">
    <property type="entry name" value="BLL1027 PROTEIN"/>
    <property type="match status" value="1"/>
</dbReference>
<proteinExistence type="inferred from homology"/>
<keyword evidence="5 6" id="KW-0472">Membrane</keyword>
<dbReference type="Pfam" id="PF02683">
    <property type="entry name" value="DsbD_TM"/>
    <property type="match status" value="1"/>
</dbReference>
<feature type="domain" description="Cytochrome C biogenesis protein transmembrane" evidence="7">
    <location>
        <begin position="42"/>
        <end position="238"/>
    </location>
</feature>
<dbReference type="GO" id="GO:0016020">
    <property type="term" value="C:membrane"/>
    <property type="evidence" value="ECO:0007669"/>
    <property type="project" value="UniProtKB-SubCell"/>
</dbReference>
<evidence type="ECO:0000256" key="5">
    <source>
        <dbReference type="ARBA" id="ARBA00023136"/>
    </source>
</evidence>
<feature type="transmembrane region" description="Helical" evidence="6">
    <location>
        <begin position="242"/>
        <end position="259"/>
    </location>
</feature>
<feature type="transmembrane region" description="Helical" evidence="6">
    <location>
        <begin position="160"/>
        <end position="186"/>
    </location>
</feature>
<reference evidence="8 9" key="1">
    <citation type="journal article" date="2016" name="Nat. Commun.">
        <title>Thousands of microbial genomes shed light on interconnected biogeochemical processes in an aquifer system.</title>
        <authorList>
            <person name="Anantharaman K."/>
            <person name="Brown C.T."/>
            <person name="Hug L.A."/>
            <person name="Sharon I."/>
            <person name="Castelle C.J."/>
            <person name="Probst A.J."/>
            <person name="Thomas B.C."/>
            <person name="Singh A."/>
            <person name="Wilkins M.J."/>
            <person name="Karaoz U."/>
            <person name="Brodie E.L."/>
            <person name="Williams K.H."/>
            <person name="Hubbard S.S."/>
            <person name="Banfield J.F."/>
        </authorList>
    </citation>
    <scope>NUCLEOTIDE SEQUENCE [LARGE SCALE GENOMIC DNA]</scope>
</reference>
<comment type="caution">
    <text evidence="8">The sequence shown here is derived from an EMBL/GenBank/DDBJ whole genome shotgun (WGS) entry which is preliminary data.</text>
</comment>